<keyword evidence="2" id="KW-1185">Reference proteome</keyword>
<protein>
    <recommendedName>
        <fullName evidence="3">ParE toxin of type II toxin-antitoxin system, parDE</fullName>
    </recommendedName>
</protein>
<evidence type="ECO:0008006" key="3">
    <source>
        <dbReference type="Google" id="ProtNLM"/>
    </source>
</evidence>
<gene>
    <name evidence="1" type="ORF">GCM10011386_38870</name>
</gene>
<dbReference type="InterPro" id="IPR035093">
    <property type="entry name" value="RelE/ParE_toxin_dom_sf"/>
</dbReference>
<reference evidence="2" key="1">
    <citation type="journal article" date="2019" name="Int. J. Syst. Evol. Microbiol.">
        <title>The Global Catalogue of Microorganisms (GCM) 10K type strain sequencing project: providing services to taxonomists for standard genome sequencing and annotation.</title>
        <authorList>
            <consortium name="The Broad Institute Genomics Platform"/>
            <consortium name="The Broad Institute Genome Sequencing Center for Infectious Disease"/>
            <person name="Wu L."/>
            <person name="Ma J."/>
        </authorList>
    </citation>
    <scope>NUCLEOTIDE SEQUENCE [LARGE SCALE GENOMIC DNA]</scope>
    <source>
        <strain evidence="2">CGMCC 1.15342</strain>
    </source>
</reference>
<organism evidence="1 2">
    <name type="scientific">Parapedobacter defluvii</name>
    <dbReference type="NCBI Taxonomy" id="2045106"/>
    <lineage>
        <taxon>Bacteria</taxon>
        <taxon>Pseudomonadati</taxon>
        <taxon>Bacteroidota</taxon>
        <taxon>Sphingobacteriia</taxon>
        <taxon>Sphingobacteriales</taxon>
        <taxon>Sphingobacteriaceae</taxon>
        <taxon>Parapedobacter</taxon>
    </lineage>
</organism>
<comment type="caution">
    <text evidence="1">The sequence shown here is derived from an EMBL/GenBank/DDBJ whole genome shotgun (WGS) entry which is preliminary data.</text>
</comment>
<evidence type="ECO:0000313" key="2">
    <source>
        <dbReference type="Proteomes" id="UP000597338"/>
    </source>
</evidence>
<accession>A0ABQ1MM23</accession>
<evidence type="ECO:0000313" key="1">
    <source>
        <dbReference type="EMBL" id="GGC42812.1"/>
    </source>
</evidence>
<dbReference type="EMBL" id="BMIK01000018">
    <property type="protein sequence ID" value="GGC42812.1"/>
    <property type="molecule type" value="Genomic_DNA"/>
</dbReference>
<name>A0ABQ1MM23_9SPHI</name>
<dbReference type="Proteomes" id="UP000597338">
    <property type="component" value="Unassembled WGS sequence"/>
</dbReference>
<sequence>MGYSVLITPEAGKQVEQAVEYYSEHVSKKVALDFLKDYRRAISEIVKVRYFQVFYLNFRARLMKKFPYLVFYTLDEERKLIDV</sequence>
<proteinExistence type="predicted"/>
<dbReference type="Gene3D" id="3.30.2310.20">
    <property type="entry name" value="RelE-like"/>
    <property type="match status" value="1"/>
</dbReference>
<dbReference type="RefSeq" id="WP_188753128.1">
    <property type="nucleotide sequence ID" value="NZ_BMIK01000018.1"/>
</dbReference>